<sequence>MPTPRDPATLVAAARLYYVEGRSQAEVASLLRTSRSNVSRMLTEAQKQGIVEIRVNDPAGRVNELEDELRDLFGLREVRVAHARTGAGLRIEDQVGAQASRLLLDHLKDSMTVALSWGTALQSMVYATTTDQTYHDLTLCQLVGGLSSVRNEISGQALVRELAVRLGADYRFLHAPAALESSAAREALMAEPSIADSVAEAARADLALVGIGTPTHGSSEAVLLSLGLSQKEQAAFWAAGPVGDVGARYYTASGQPIHGAVEDRVLAVTLSDLLAIPHVVGVASGRAKTPGVLGALRGRVVDSLVCDESLARSVLSAAHTDGSFQPTPAQPVPTQPVPTQPAQPANERTS</sequence>
<keyword evidence="4" id="KW-0804">Transcription</keyword>
<dbReference type="Pfam" id="PF04198">
    <property type="entry name" value="Sugar-bind"/>
    <property type="match status" value="1"/>
</dbReference>
<evidence type="ECO:0000313" key="8">
    <source>
        <dbReference type="Proteomes" id="UP001500575"/>
    </source>
</evidence>
<dbReference type="Gene3D" id="1.10.10.10">
    <property type="entry name" value="Winged helix-like DNA-binding domain superfamily/Winged helix DNA-binding domain"/>
    <property type="match status" value="1"/>
</dbReference>
<keyword evidence="3" id="KW-0238">DNA-binding</keyword>
<evidence type="ECO:0000256" key="1">
    <source>
        <dbReference type="ARBA" id="ARBA00010466"/>
    </source>
</evidence>
<dbReference type="InterPro" id="IPR007324">
    <property type="entry name" value="Sugar-bd_dom_put"/>
</dbReference>
<feature type="compositionally biased region" description="Pro residues" evidence="5">
    <location>
        <begin position="328"/>
        <end position="341"/>
    </location>
</feature>
<dbReference type="EMBL" id="BAAAQQ010000012">
    <property type="protein sequence ID" value="GAA2127381.1"/>
    <property type="molecule type" value="Genomic_DNA"/>
</dbReference>
<keyword evidence="8" id="KW-1185">Reference proteome</keyword>
<protein>
    <submittedName>
        <fullName evidence="7">Sugar-binding domain-containing protein</fullName>
    </submittedName>
</protein>
<accession>A0ABP5K6G3</accession>
<evidence type="ECO:0000313" key="7">
    <source>
        <dbReference type="EMBL" id="GAA2127381.1"/>
    </source>
</evidence>
<dbReference type="InterPro" id="IPR037171">
    <property type="entry name" value="NagB/RpiA_transferase-like"/>
</dbReference>
<gene>
    <name evidence="7" type="ORF">GCM10009843_26720</name>
</gene>
<dbReference type="InterPro" id="IPR051054">
    <property type="entry name" value="SorC_transcr_regulators"/>
</dbReference>
<dbReference type="Gene3D" id="3.40.50.1360">
    <property type="match status" value="1"/>
</dbReference>
<dbReference type="RefSeq" id="WP_344304258.1">
    <property type="nucleotide sequence ID" value="NZ_BAAAQQ010000012.1"/>
</dbReference>
<dbReference type="Proteomes" id="UP001500575">
    <property type="component" value="Unassembled WGS sequence"/>
</dbReference>
<dbReference type="InterPro" id="IPR036388">
    <property type="entry name" value="WH-like_DNA-bd_sf"/>
</dbReference>
<keyword evidence="2" id="KW-0805">Transcription regulation</keyword>
<name>A0ABP5K6G3_9ACTN</name>
<proteinExistence type="inferred from homology"/>
<reference evidence="8" key="1">
    <citation type="journal article" date="2019" name="Int. J. Syst. Evol. Microbiol.">
        <title>The Global Catalogue of Microorganisms (GCM) 10K type strain sequencing project: providing services to taxonomists for standard genome sequencing and annotation.</title>
        <authorList>
            <consortium name="The Broad Institute Genomics Platform"/>
            <consortium name="The Broad Institute Genome Sequencing Center for Infectious Disease"/>
            <person name="Wu L."/>
            <person name="Ma J."/>
        </authorList>
    </citation>
    <scope>NUCLEOTIDE SEQUENCE [LARGE SCALE GENOMIC DNA]</scope>
    <source>
        <strain evidence="8">JCM 16021</strain>
    </source>
</reference>
<comment type="caution">
    <text evidence="7">The sequence shown here is derived from an EMBL/GenBank/DDBJ whole genome shotgun (WGS) entry which is preliminary data.</text>
</comment>
<evidence type="ECO:0000256" key="2">
    <source>
        <dbReference type="ARBA" id="ARBA00023015"/>
    </source>
</evidence>
<feature type="domain" description="Sugar-binding" evidence="6">
    <location>
        <begin position="61"/>
        <end position="316"/>
    </location>
</feature>
<comment type="similarity">
    <text evidence="1">Belongs to the SorC transcriptional regulatory family.</text>
</comment>
<evidence type="ECO:0000256" key="5">
    <source>
        <dbReference type="SAM" id="MobiDB-lite"/>
    </source>
</evidence>
<evidence type="ECO:0000259" key="6">
    <source>
        <dbReference type="Pfam" id="PF04198"/>
    </source>
</evidence>
<evidence type="ECO:0000256" key="3">
    <source>
        <dbReference type="ARBA" id="ARBA00023125"/>
    </source>
</evidence>
<evidence type="ECO:0000256" key="4">
    <source>
        <dbReference type="ARBA" id="ARBA00023163"/>
    </source>
</evidence>
<feature type="region of interest" description="Disordered" evidence="5">
    <location>
        <begin position="319"/>
        <end position="350"/>
    </location>
</feature>
<dbReference type="SUPFAM" id="SSF100950">
    <property type="entry name" value="NagB/RpiA/CoA transferase-like"/>
    <property type="match status" value="1"/>
</dbReference>
<dbReference type="PANTHER" id="PTHR34294:SF1">
    <property type="entry name" value="TRANSCRIPTIONAL REGULATOR LSRR"/>
    <property type="match status" value="1"/>
</dbReference>
<organism evidence="7 8">
    <name type="scientific">Nocardioides bigeumensis</name>
    <dbReference type="NCBI Taxonomy" id="433657"/>
    <lineage>
        <taxon>Bacteria</taxon>
        <taxon>Bacillati</taxon>
        <taxon>Actinomycetota</taxon>
        <taxon>Actinomycetes</taxon>
        <taxon>Propionibacteriales</taxon>
        <taxon>Nocardioidaceae</taxon>
        <taxon>Nocardioides</taxon>
    </lineage>
</organism>
<dbReference type="PANTHER" id="PTHR34294">
    <property type="entry name" value="TRANSCRIPTIONAL REGULATOR-RELATED"/>
    <property type="match status" value="1"/>
</dbReference>